<dbReference type="OrthoDB" id="1055148at2759"/>
<evidence type="ECO:0000313" key="11">
    <source>
        <dbReference type="EnsemblMetazoa" id="XP_001605585"/>
    </source>
</evidence>
<evidence type="ECO:0000256" key="5">
    <source>
        <dbReference type="ARBA" id="ARBA00023002"/>
    </source>
</evidence>
<evidence type="ECO:0000256" key="8">
    <source>
        <dbReference type="PIRSR" id="PIRSR602401-1"/>
    </source>
</evidence>
<evidence type="ECO:0000256" key="9">
    <source>
        <dbReference type="RuleBase" id="RU000461"/>
    </source>
</evidence>
<dbReference type="Proteomes" id="UP000002358">
    <property type="component" value="Chromosome 1"/>
</dbReference>
<dbReference type="GO" id="GO:0016712">
    <property type="term" value="F:oxidoreductase activity, acting on paired donors, with incorporation or reduction of molecular oxygen, reduced flavin or flavoprotein as one donor, and incorporation of one atom of oxygen"/>
    <property type="evidence" value="ECO:0007669"/>
    <property type="project" value="TreeGrafter"/>
</dbReference>
<protein>
    <recommendedName>
        <fullName evidence="13">Cytochrome P450</fullName>
    </recommendedName>
</protein>
<dbReference type="FunFam" id="1.10.630.10:FF:000036">
    <property type="entry name" value="CYtochrome P450 family"/>
    <property type="match status" value="1"/>
</dbReference>
<dbReference type="GO" id="GO:0005737">
    <property type="term" value="C:cytoplasm"/>
    <property type="evidence" value="ECO:0007669"/>
    <property type="project" value="TreeGrafter"/>
</dbReference>
<dbReference type="AlphaFoldDB" id="A0A7M7G607"/>
<keyword evidence="3 8" id="KW-0349">Heme</keyword>
<keyword evidence="10" id="KW-0732">Signal</keyword>
<dbReference type="PANTHER" id="PTHR24300:SF376">
    <property type="entry name" value="CYTOCHROME P450 15A1"/>
    <property type="match status" value="1"/>
</dbReference>
<dbReference type="GO" id="GO:0008395">
    <property type="term" value="F:steroid hydroxylase activity"/>
    <property type="evidence" value="ECO:0007669"/>
    <property type="project" value="TreeGrafter"/>
</dbReference>
<feature type="binding site" description="axial binding residue" evidence="8">
    <location>
        <position position="441"/>
    </location>
    <ligand>
        <name>heme</name>
        <dbReference type="ChEBI" id="CHEBI:30413"/>
    </ligand>
    <ligandPart>
        <name>Fe</name>
        <dbReference type="ChEBI" id="CHEBI:18248"/>
    </ligandPart>
</feature>
<dbReference type="OMA" id="PKPYYLK"/>
<dbReference type="InParanoid" id="A0A7M7G607"/>
<comment type="similarity">
    <text evidence="2 9">Belongs to the cytochrome P450 family.</text>
</comment>
<dbReference type="Gene3D" id="1.10.630.10">
    <property type="entry name" value="Cytochrome P450"/>
    <property type="match status" value="1"/>
</dbReference>
<comment type="cofactor">
    <cofactor evidence="1 8">
        <name>heme</name>
        <dbReference type="ChEBI" id="CHEBI:30413"/>
    </cofactor>
</comment>
<evidence type="ECO:0000256" key="7">
    <source>
        <dbReference type="ARBA" id="ARBA00023033"/>
    </source>
</evidence>
<dbReference type="PANTHER" id="PTHR24300">
    <property type="entry name" value="CYTOCHROME P450 508A4-RELATED"/>
    <property type="match status" value="1"/>
</dbReference>
<evidence type="ECO:0008006" key="13">
    <source>
        <dbReference type="Google" id="ProtNLM"/>
    </source>
</evidence>
<evidence type="ECO:0000256" key="4">
    <source>
        <dbReference type="ARBA" id="ARBA00022723"/>
    </source>
</evidence>
<dbReference type="InterPro" id="IPR050182">
    <property type="entry name" value="Cytochrome_P450_fam2"/>
</dbReference>
<dbReference type="KEGG" id="nvi:100121983"/>
<keyword evidence="5 9" id="KW-0560">Oxidoreductase</keyword>
<dbReference type="InterPro" id="IPR001128">
    <property type="entry name" value="Cyt_P450"/>
</dbReference>
<dbReference type="GO" id="GO:0006082">
    <property type="term" value="P:organic acid metabolic process"/>
    <property type="evidence" value="ECO:0007669"/>
    <property type="project" value="TreeGrafter"/>
</dbReference>
<organism evidence="11 12">
    <name type="scientific">Nasonia vitripennis</name>
    <name type="common">Parasitic wasp</name>
    <dbReference type="NCBI Taxonomy" id="7425"/>
    <lineage>
        <taxon>Eukaryota</taxon>
        <taxon>Metazoa</taxon>
        <taxon>Ecdysozoa</taxon>
        <taxon>Arthropoda</taxon>
        <taxon>Hexapoda</taxon>
        <taxon>Insecta</taxon>
        <taxon>Pterygota</taxon>
        <taxon>Neoptera</taxon>
        <taxon>Endopterygota</taxon>
        <taxon>Hymenoptera</taxon>
        <taxon>Apocrita</taxon>
        <taxon>Proctotrupomorpha</taxon>
        <taxon>Chalcidoidea</taxon>
        <taxon>Pteromalidae</taxon>
        <taxon>Pteromalinae</taxon>
        <taxon>Nasonia</taxon>
    </lineage>
</organism>
<dbReference type="EnsemblMetazoa" id="XM_001605535">
    <property type="protein sequence ID" value="XP_001605585"/>
    <property type="gene ID" value="LOC100121983"/>
</dbReference>
<dbReference type="GO" id="GO:0005506">
    <property type="term" value="F:iron ion binding"/>
    <property type="evidence" value="ECO:0007669"/>
    <property type="project" value="InterPro"/>
</dbReference>
<dbReference type="InterPro" id="IPR036396">
    <property type="entry name" value="Cyt_P450_sf"/>
</dbReference>
<feature type="signal peptide" evidence="10">
    <location>
        <begin position="1"/>
        <end position="19"/>
    </location>
</feature>
<sequence>MPSMLVFVVLAFLLICCFSCLKPKNFPPGPKWLPLIGCVPVFYTLRKKSGFTHLALNELAQQYGPVVGLKLGKQRFIVVSSYDLVKKVLMRDEFNGRPSSFFFRVRSFGKEKGVLFTQGSVWQQQRRFTMRHFKVFGLGGEVMNQRLVSEAQSLVDFLEASGKEGPVPMHTAFDIAVLNSLWTMLAGHRFEYDDHKLKEILAVVHKVFKLTDTVGGIMSHMPFLRFVVPELSGFNELMSNLQKLWGFIGSEIDEHETSLSKDQPRDLIDAFLMEIRAKGAGSQEDSIFDRENLMILCLDLFLAGSKTTTDSLAALFSFLALNPHWVKELQQHMDAVIGRDRPPTLADMPLLPKIEAFIAEAQRFLHLAPLGIPHNTLKDTSLEGYLIPKDTTVLLNFYSANSDKSQWENPEEFQPQRFLDEQGKFRQSTGAMAFSLGKRRCLGEGLARNSLFLFFTYVLQHFDMKLAPGYEPPNLNGIDGFLISPTPYYLVLKPRH</sequence>
<dbReference type="SUPFAM" id="SSF48264">
    <property type="entry name" value="Cytochrome P450"/>
    <property type="match status" value="1"/>
</dbReference>
<dbReference type="GO" id="GO:0006805">
    <property type="term" value="P:xenobiotic metabolic process"/>
    <property type="evidence" value="ECO:0007669"/>
    <property type="project" value="TreeGrafter"/>
</dbReference>
<dbReference type="GO" id="GO:0020037">
    <property type="term" value="F:heme binding"/>
    <property type="evidence" value="ECO:0007669"/>
    <property type="project" value="InterPro"/>
</dbReference>
<dbReference type="PRINTS" id="PR00463">
    <property type="entry name" value="EP450I"/>
</dbReference>
<keyword evidence="6 8" id="KW-0408">Iron</keyword>
<evidence type="ECO:0000256" key="6">
    <source>
        <dbReference type="ARBA" id="ARBA00023004"/>
    </source>
</evidence>
<evidence type="ECO:0000256" key="3">
    <source>
        <dbReference type="ARBA" id="ARBA00022617"/>
    </source>
</evidence>
<gene>
    <name evidence="11" type="primary">100121983</name>
</gene>
<dbReference type="CDD" id="cd20651">
    <property type="entry name" value="CYP15A1-like"/>
    <property type="match status" value="1"/>
</dbReference>
<keyword evidence="4 8" id="KW-0479">Metal-binding</keyword>
<evidence type="ECO:0000256" key="1">
    <source>
        <dbReference type="ARBA" id="ARBA00001971"/>
    </source>
</evidence>
<name>A0A7M7G607_NASVI</name>
<dbReference type="Pfam" id="PF00067">
    <property type="entry name" value="p450"/>
    <property type="match status" value="1"/>
</dbReference>
<keyword evidence="12" id="KW-1185">Reference proteome</keyword>
<reference evidence="11" key="1">
    <citation type="submission" date="2021-01" db="UniProtKB">
        <authorList>
            <consortium name="EnsemblMetazoa"/>
        </authorList>
    </citation>
    <scope>IDENTIFICATION</scope>
</reference>
<accession>A0A7M7G607</accession>
<dbReference type="PRINTS" id="PR00385">
    <property type="entry name" value="P450"/>
</dbReference>
<proteinExistence type="inferred from homology"/>
<evidence type="ECO:0000313" key="12">
    <source>
        <dbReference type="Proteomes" id="UP000002358"/>
    </source>
</evidence>
<feature type="chain" id="PRO_5029913478" description="Cytochrome P450" evidence="10">
    <location>
        <begin position="20"/>
        <end position="496"/>
    </location>
</feature>
<dbReference type="SMR" id="A0A7M7G607"/>
<keyword evidence="7 9" id="KW-0503">Monooxygenase</keyword>
<dbReference type="PROSITE" id="PS00086">
    <property type="entry name" value="CYTOCHROME_P450"/>
    <property type="match status" value="1"/>
</dbReference>
<dbReference type="InterPro" id="IPR002401">
    <property type="entry name" value="Cyt_P450_E_grp-I"/>
</dbReference>
<evidence type="ECO:0000256" key="10">
    <source>
        <dbReference type="SAM" id="SignalP"/>
    </source>
</evidence>
<dbReference type="InterPro" id="IPR017972">
    <property type="entry name" value="Cyt_P450_CS"/>
</dbReference>
<evidence type="ECO:0000256" key="2">
    <source>
        <dbReference type="ARBA" id="ARBA00010617"/>
    </source>
</evidence>